<name>E1EXQ6_GIAIA</name>
<protein>
    <submittedName>
        <fullName evidence="2">Uncharacterized protein</fullName>
    </submittedName>
</protein>
<evidence type="ECO:0000313" key="2">
    <source>
        <dbReference type="EMBL" id="EFO65043.1"/>
    </source>
</evidence>
<dbReference type="EMBL" id="ACVC01000052">
    <property type="protein sequence ID" value="EFO65043.1"/>
    <property type="molecule type" value="Genomic_DNA"/>
</dbReference>
<organism evidence="2 3">
    <name type="scientific">Giardia intestinalis (strain P15)</name>
    <name type="common">Giardia lamblia</name>
    <dbReference type="NCBI Taxonomy" id="658858"/>
    <lineage>
        <taxon>Eukaryota</taxon>
        <taxon>Metamonada</taxon>
        <taxon>Diplomonadida</taxon>
        <taxon>Hexamitidae</taxon>
        <taxon>Giardiinae</taxon>
        <taxon>Giardia</taxon>
    </lineage>
</organism>
<proteinExistence type="predicted"/>
<comment type="caution">
    <text evidence="2">The sequence shown here is derived from an EMBL/GenBank/DDBJ whole genome shotgun (WGS) entry which is preliminary data.</text>
</comment>
<dbReference type="OrthoDB" id="10252696at2759"/>
<gene>
    <name evidence="2" type="ORF">GLP15_2587</name>
</gene>
<feature type="compositionally biased region" description="Polar residues" evidence="1">
    <location>
        <begin position="107"/>
        <end position="123"/>
    </location>
</feature>
<dbReference type="Proteomes" id="UP000008974">
    <property type="component" value="Unassembled WGS sequence"/>
</dbReference>
<dbReference type="VEuPathDB" id="GiardiaDB:GLP15_2587"/>
<dbReference type="OMA" id="LEDQFNA"/>
<sequence length="132" mass="15057">MQVIFVSELLRYPVSALVDDMATVKFLYTIAKVILRRYGIQPVFYGLFINGRIISGDTTPVKSIAESQTSPLYLQILIPELVRNMLEKSLEDQFSTLKDISKRLSDTRASGSTQKPVSRQRGNSVRKRYARR</sequence>
<reference evidence="2 3" key="1">
    <citation type="journal article" date="2010" name="BMC Genomics">
        <title>Genome analysis and comparative genomics of a Giardia intestinalis assemblage E isolate.</title>
        <authorList>
            <person name="Jerlstrom-Hultqvist J."/>
            <person name="Franzen O."/>
            <person name="Ankarklev J."/>
            <person name="Xu F."/>
            <person name="Nohynkova E."/>
            <person name="Andersson J.O."/>
            <person name="Svard S.G."/>
            <person name="Andersson B."/>
        </authorList>
    </citation>
    <scope>NUCLEOTIDE SEQUENCE [LARGE SCALE GENOMIC DNA]</scope>
    <source>
        <strain evidence="2 3">P15</strain>
    </source>
</reference>
<accession>E1EXQ6</accession>
<dbReference type="AlphaFoldDB" id="E1EXQ6"/>
<evidence type="ECO:0000313" key="3">
    <source>
        <dbReference type="Proteomes" id="UP000008974"/>
    </source>
</evidence>
<evidence type="ECO:0000256" key="1">
    <source>
        <dbReference type="SAM" id="MobiDB-lite"/>
    </source>
</evidence>
<feature type="region of interest" description="Disordered" evidence="1">
    <location>
        <begin position="104"/>
        <end position="132"/>
    </location>
</feature>